<dbReference type="SUPFAM" id="SSF50965">
    <property type="entry name" value="Galactose oxidase, central domain"/>
    <property type="match status" value="1"/>
</dbReference>
<gene>
    <name evidence="1" type="ORF">KJK29_00355</name>
</gene>
<dbReference type="PROSITE" id="PS51318">
    <property type="entry name" value="TAT"/>
    <property type="match status" value="1"/>
</dbReference>
<keyword evidence="2" id="KW-1185">Reference proteome</keyword>
<evidence type="ECO:0000313" key="2">
    <source>
        <dbReference type="Proteomes" id="UP000679629"/>
    </source>
</evidence>
<dbReference type="InterPro" id="IPR015915">
    <property type="entry name" value="Kelch-typ_b-propeller"/>
</dbReference>
<evidence type="ECO:0000313" key="1">
    <source>
        <dbReference type="EMBL" id="QWB21144.1"/>
    </source>
</evidence>
<organism evidence="1 2">
    <name type="scientific">Streptomyces koelreuteriae</name>
    <dbReference type="NCBI Taxonomy" id="2838015"/>
    <lineage>
        <taxon>Bacteria</taxon>
        <taxon>Bacillati</taxon>
        <taxon>Actinomycetota</taxon>
        <taxon>Actinomycetes</taxon>
        <taxon>Kitasatosporales</taxon>
        <taxon>Streptomycetaceae</taxon>
        <taxon>Streptomyces</taxon>
    </lineage>
</organism>
<dbReference type="RefSeq" id="WP_215116558.1">
    <property type="nucleotide sequence ID" value="NZ_CP075896.1"/>
</dbReference>
<sequence>MHTQTSSRRRQFVRSSMAAALAAGALAVGGLIAAGTVWSGPATAPAGAAKDVGAAPARVAGQWQPTAVPVAKGDLTAVAALSDKQAWSVGYRLKSNTELEAVALKWDGTSWKQQSTLPNGTFPQALAVRSASDIWTVGATAAHWDGASWTTRNLDRDPAGRVTPDAVVTTSDGKAWTAGRAVPQGIKNGVPAIQAWDGTAWRRQTLPDVGKGELTSLTAVAPDDIWAAGTSFATGSTAQTALLLHWDGTSWTRVAAPAGAAGEHRWLSGITALGADDIWAVGGSTSTGADSPYAVHWDGKKWTDAKAPAIADGRLRAVGKAGDGTLWAVGGKGAVSVALRFDAQQRRWEQGADPGVVVRGFTTVPGSANLWTVGIAKQGDLLPAVTRFTG</sequence>
<dbReference type="InterPro" id="IPR011043">
    <property type="entry name" value="Gal_Oxase/kelch_b-propeller"/>
</dbReference>
<protein>
    <submittedName>
        <fullName evidence="1">Uncharacterized protein</fullName>
    </submittedName>
</protein>
<dbReference type="EMBL" id="CP075896">
    <property type="protein sequence ID" value="QWB21144.1"/>
    <property type="molecule type" value="Genomic_DNA"/>
</dbReference>
<dbReference type="InterPro" id="IPR006311">
    <property type="entry name" value="TAT_signal"/>
</dbReference>
<dbReference type="Gene3D" id="2.120.10.80">
    <property type="entry name" value="Kelch-type beta propeller"/>
    <property type="match status" value="1"/>
</dbReference>
<dbReference type="Proteomes" id="UP000679629">
    <property type="component" value="Chromosome"/>
</dbReference>
<name>A0ABX8FJ92_9ACTN</name>
<proteinExistence type="predicted"/>
<accession>A0ABX8FJ92</accession>
<reference evidence="2" key="1">
    <citation type="submission" date="2021-05" db="EMBL/GenBank/DDBJ databases">
        <title>Direct Submission.</title>
        <authorList>
            <person name="Li K."/>
            <person name="Gao J."/>
        </authorList>
    </citation>
    <scope>NUCLEOTIDE SEQUENCE [LARGE SCALE GENOMIC DNA]</scope>
    <source>
        <strain evidence="2">MG62</strain>
    </source>
</reference>